<evidence type="ECO:0000313" key="1">
    <source>
        <dbReference type="EMBL" id="HDI83341.1"/>
    </source>
</evidence>
<gene>
    <name evidence="1" type="ORF">ENF18_06075</name>
</gene>
<sequence length="515" mass="57709">MRKLLFTILFLTIIVYGDNLLQNPSFETWENDTTPTGWVIATSGFRIAQEEGTFHSGTFSGYVTLRSTSTQRIEQYVDVEPLLTYYCSLWVWQDDPHVRTRIYIRWYDSTGSYISYSSSNYSAPDSSKVWQLLTVDAQAPDGADTAHFEIRFYDVAWGDSIDSSMCHIDDAFMGLPANIPPAIGSFERFPIIPRPSVNQTISAIITDDGSVASDTLYYSTDGSNFSPVIHDSLSGTRYYYTIPGQSEGTAVYYFVRAMDNLGASSGSDTLVYRVYPPATDTVKNSGFEFWQTDSIPEFWNIENANYVNATKSTNAYSGTYSAKLERLVPNNSGVYQKIKVDPFDTVVVSAWFFDNDPDVRARLWFTWYLWDGSYTNNFDGYTVDSSGWQMLSDTIIAPDMADTLSIRIRLYTEGGDSLGVVYLDGVSAIPYGIDEPVPSISKNKGVIIGSTISLILENPGIHNIKITDITGRVLMNKIIHTGIKNKKININTGNLRRGVYFIINDGRVRKGIKIE</sequence>
<accession>A0A7C0ZEY1</accession>
<reference evidence="1" key="1">
    <citation type="journal article" date="2020" name="mSystems">
        <title>Genome- and Community-Level Interaction Insights into Carbon Utilization and Element Cycling Functions of Hydrothermarchaeota in Hydrothermal Sediment.</title>
        <authorList>
            <person name="Zhou Z."/>
            <person name="Liu Y."/>
            <person name="Xu W."/>
            <person name="Pan J."/>
            <person name="Luo Z.H."/>
            <person name="Li M."/>
        </authorList>
    </citation>
    <scope>NUCLEOTIDE SEQUENCE [LARGE SCALE GENOMIC DNA]</scope>
    <source>
        <strain evidence="1">HyVt-102</strain>
    </source>
</reference>
<dbReference type="SUPFAM" id="SSF49785">
    <property type="entry name" value="Galactose-binding domain-like"/>
    <property type="match status" value="2"/>
</dbReference>
<dbReference type="AlphaFoldDB" id="A0A7C0ZEY1"/>
<dbReference type="Proteomes" id="UP000885847">
    <property type="component" value="Unassembled WGS sequence"/>
</dbReference>
<dbReference type="EMBL" id="DQWE01000289">
    <property type="protein sequence ID" value="HDI83341.1"/>
    <property type="molecule type" value="Genomic_DNA"/>
</dbReference>
<dbReference type="InterPro" id="IPR008979">
    <property type="entry name" value="Galactose-bd-like_sf"/>
</dbReference>
<comment type="caution">
    <text evidence="1">The sequence shown here is derived from an EMBL/GenBank/DDBJ whole genome shotgun (WGS) entry which is preliminary data.</text>
</comment>
<protein>
    <submittedName>
        <fullName evidence="1">T9SS type A sorting domain-containing protein</fullName>
    </submittedName>
</protein>
<name>A0A7C0ZEY1_UNCW3</name>
<organism evidence="1">
    <name type="scientific">candidate division WOR-3 bacterium</name>
    <dbReference type="NCBI Taxonomy" id="2052148"/>
    <lineage>
        <taxon>Bacteria</taxon>
        <taxon>Bacteria division WOR-3</taxon>
    </lineage>
</organism>
<dbReference type="Gene3D" id="2.60.120.260">
    <property type="entry name" value="Galactose-binding domain-like"/>
    <property type="match status" value="2"/>
</dbReference>
<proteinExistence type="predicted"/>